<keyword evidence="1" id="KW-0472">Membrane</keyword>
<sequence>MYFSPRSIPQLAPYSLIERATIVRLANEMMPVPRRFVANMSKLVLLSALFVLLVSIDNWGARIVALLAVGLCYPLILQPIALNLSLPYLDAAVKRFEAERSSAVDDELS</sequence>
<proteinExistence type="predicted"/>
<reference evidence="2 3" key="1">
    <citation type="journal article" date="2011" name="Front. Microbiol.">
        <title>Genomic signatures of strain selection and enhancement in Bacillus atrophaeus var. globigii, a historical biowarfare simulant.</title>
        <authorList>
            <person name="Gibbons H.S."/>
            <person name="Broomall S.M."/>
            <person name="McNew L.A."/>
            <person name="Daligault H."/>
            <person name="Chapman C."/>
            <person name="Bruce D."/>
            <person name="Karavis M."/>
            <person name="Krepps M."/>
            <person name="McGregor P.A."/>
            <person name="Hong C."/>
            <person name="Park K.H."/>
            <person name="Akmal A."/>
            <person name="Feldman A."/>
            <person name="Lin J.S."/>
            <person name="Chang W.E."/>
            <person name="Higgs B.W."/>
            <person name="Demirev P."/>
            <person name="Lindquist J."/>
            <person name="Liem A."/>
            <person name="Fochler E."/>
            <person name="Read T.D."/>
            <person name="Tapia R."/>
            <person name="Johnson S."/>
            <person name="Bishop-Lilly K.A."/>
            <person name="Detter C."/>
            <person name="Han C."/>
            <person name="Sozhamannan S."/>
            <person name="Rosenzweig C.N."/>
            <person name="Skowronski E.W."/>
        </authorList>
    </citation>
    <scope>NUCLEOTIDE SEQUENCE [LARGE SCALE GENOMIC DNA]</scope>
    <source>
        <strain evidence="2 3">CC-PW-9</strain>
    </source>
</reference>
<dbReference type="InterPro" id="IPR046168">
    <property type="entry name" value="DUF6170"/>
</dbReference>
<dbReference type="OrthoDB" id="6388882at2"/>
<keyword evidence="3" id="KW-1185">Reference proteome</keyword>
<dbReference type="EMBL" id="PIQH01000008">
    <property type="protein sequence ID" value="RUO79784.1"/>
    <property type="molecule type" value="Genomic_DNA"/>
</dbReference>
<gene>
    <name evidence="2" type="ORF">CWI84_09145</name>
</gene>
<evidence type="ECO:0000313" key="3">
    <source>
        <dbReference type="Proteomes" id="UP000287996"/>
    </source>
</evidence>
<accession>A0A432ZPG2</accession>
<keyword evidence="1" id="KW-0812">Transmembrane</keyword>
<feature type="transmembrane region" description="Helical" evidence="1">
    <location>
        <begin position="36"/>
        <end position="56"/>
    </location>
</feature>
<evidence type="ECO:0000313" key="2">
    <source>
        <dbReference type="EMBL" id="RUO79784.1"/>
    </source>
</evidence>
<evidence type="ECO:0000256" key="1">
    <source>
        <dbReference type="SAM" id="Phobius"/>
    </source>
</evidence>
<dbReference type="AlphaFoldDB" id="A0A432ZPG2"/>
<dbReference type="RefSeq" id="WP_126842292.1">
    <property type="nucleotide sequence ID" value="NZ_PIQH01000008.1"/>
</dbReference>
<name>A0A432ZPG2_9GAMM</name>
<organism evidence="2 3">
    <name type="scientific">Idiomarina tyrosinivorans</name>
    <dbReference type="NCBI Taxonomy" id="1445662"/>
    <lineage>
        <taxon>Bacteria</taxon>
        <taxon>Pseudomonadati</taxon>
        <taxon>Pseudomonadota</taxon>
        <taxon>Gammaproteobacteria</taxon>
        <taxon>Alteromonadales</taxon>
        <taxon>Idiomarinaceae</taxon>
        <taxon>Idiomarina</taxon>
    </lineage>
</organism>
<dbReference type="Proteomes" id="UP000287996">
    <property type="component" value="Unassembled WGS sequence"/>
</dbReference>
<protein>
    <submittedName>
        <fullName evidence="2">Uncharacterized protein</fullName>
    </submittedName>
</protein>
<comment type="caution">
    <text evidence="2">The sequence shown here is derived from an EMBL/GenBank/DDBJ whole genome shotgun (WGS) entry which is preliminary data.</text>
</comment>
<dbReference type="Pfam" id="PF19667">
    <property type="entry name" value="DUF6170"/>
    <property type="match status" value="1"/>
</dbReference>
<keyword evidence="1" id="KW-1133">Transmembrane helix</keyword>
<feature type="transmembrane region" description="Helical" evidence="1">
    <location>
        <begin position="62"/>
        <end position="86"/>
    </location>
</feature>